<reference evidence="3 4" key="1">
    <citation type="journal article" date="2018" name="Mol. Biol. Evol.">
        <title>Broad Genomic Sampling Reveals a Smut Pathogenic Ancestry of the Fungal Clade Ustilaginomycotina.</title>
        <authorList>
            <person name="Kijpornyongpan T."/>
            <person name="Mondo S.J."/>
            <person name="Barry K."/>
            <person name="Sandor L."/>
            <person name="Lee J."/>
            <person name="Lipzen A."/>
            <person name="Pangilinan J."/>
            <person name="LaButti K."/>
            <person name="Hainaut M."/>
            <person name="Henrissat B."/>
            <person name="Grigoriev I.V."/>
            <person name="Spatafora J.W."/>
            <person name="Aime M.C."/>
        </authorList>
    </citation>
    <scope>NUCLEOTIDE SEQUENCE [LARGE SCALE GENOMIC DNA]</scope>
    <source>
        <strain evidence="3 4">MCA 4198</strain>
    </source>
</reference>
<protein>
    <submittedName>
        <fullName evidence="3">Uncharacterized protein</fullName>
    </submittedName>
</protein>
<keyword evidence="4" id="KW-1185">Reference proteome</keyword>
<feature type="region of interest" description="Disordered" evidence="1">
    <location>
        <begin position="38"/>
        <end position="57"/>
    </location>
</feature>
<accession>A0A316YR51</accession>
<evidence type="ECO:0000256" key="2">
    <source>
        <dbReference type="SAM" id="SignalP"/>
    </source>
</evidence>
<feature type="compositionally biased region" description="Basic and acidic residues" evidence="1">
    <location>
        <begin position="731"/>
        <end position="744"/>
    </location>
</feature>
<dbReference type="AlphaFoldDB" id="A0A316YR51"/>
<feature type="chain" id="PRO_5016340116" evidence="2">
    <location>
        <begin position="23"/>
        <end position="764"/>
    </location>
</feature>
<sequence length="764" mass="87130">MLGSSRLAPYIILVFLAMSTFAISGMVAAEAETDPGGLTDRLSSPLPKKHSPLSQSSSVSFLNTAAETTRKRAGTKEWQRPFVITWFPHAERRAQRVSSSLGTRDSFLNDKLVKPLKYASQECRDKVQERSSSDLCQAYCHGDYRGLAITLLTCGVFPKNFVENVDELKDEVLPGEAEVKLGLAKKFIDAAHEEYRNEVFSPKNLDKLYDEDRELRGEPEMVEVTSWQDFLDKTKKKFSSPERQQVYRDQLKVIPVVYEGWKKLEKDNYQRFLKGLKDGTFTGNVADYFTRARNAQAPTTSRGRKRKIRVPKRRYSRLKTNEGKMFGEKRTEARLAQPLHDCGMGPLSKAALPGPKEEKERKAYFDEVAREWKEGQRNRYLFKWGILRPTMNSALSTGPSTNDPIPTGWSAPPSKEPDTPGRKTKTLVKCPSTFGHRDFVIFTLARSCKGPTAVAHTRILKQELSHSEGYDTAAPEKIMADKTGGFAKDYVQQALKEYEADAFSSESLEKRYAKYLEERGKPTMVEFKGLEELTIRENEKEEKESANVYLDVLAREWREAERNRWMLGQPKASSFVRTEEAKRGPITTTLKVNVSFLLGISQYAFLGWREKEGESYRRLLDDIREGRYNHNPFAYVKPEEYDHYHFLGQAKERGGRRGRKVPIIDLNKSPPEEKKGTKLSAFEEEYRRLRDNMKSTTSKERDVGSSGSTRWTPHFPSMVLSDPPYLGPRGLKPDIPKEILEKVAKPTSLLPFPETKTSDDSAKN</sequence>
<dbReference type="Proteomes" id="UP000245768">
    <property type="component" value="Unassembled WGS sequence"/>
</dbReference>
<dbReference type="EMBL" id="KZ819636">
    <property type="protein sequence ID" value="PWN90513.1"/>
    <property type="molecule type" value="Genomic_DNA"/>
</dbReference>
<dbReference type="InParanoid" id="A0A316YR51"/>
<feature type="compositionally biased region" description="Polar residues" evidence="1">
    <location>
        <begin position="395"/>
        <end position="404"/>
    </location>
</feature>
<dbReference type="GeneID" id="37046352"/>
<feature type="signal peptide" evidence="2">
    <location>
        <begin position="1"/>
        <end position="22"/>
    </location>
</feature>
<name>A0A316YR51_9BASI</name>
<evidence type="ECO:0000256" key="1">
    <source>
        <dbReference type="SAM" id="MobiDB-lite"/>
    </source>
</evidence>
<keyword evidence="2" id="KW-0732">Signal</keyword>
<proteinExistence type="predicted"/>
<organism evidence="3 4">
    <name type="scientific">Acaromyces ingoldii</name>
    <dbReference type="NCBI Taxonomy" id="215250"/>
    <lineage>
        <taxon>Eukaryota</taxon>
        <taxon>Fungi</taxon>
        <taxon>Dikarya</taxon>
        <taxon>Basidiomycota</taxon>
        <taxon>Ustilaginomycotina</taxon>
        <taxon>Exobasidiomycetes</taxon>
        <taxon>Exobasidiales</taxon>
        <taxon>Cryptobasidiaceae</taxon>
        <taxon>Acaromyces</taxon>
    </lineage>
</organism>
<gene>
    <name evidence="3" type="ORF">FA10DRAFT_294132</name>
</gene>
<feature type="compositionally biased region" description="Low complexity" evidence="1">
    <location>
        <begin position="42"/>
        <end position="57"/>
    </location>
</feature>
<dbReference type="RefSeq" id="XP_025377711.1">
    <property type="nucleotide sequence ID" value="XM_025524436.1"/>
</dbReference>
<feature type="region of interest" description="Disordered" evidence="1">
    <location>
        <begin position="339"/>
        <end position="358"/>
    </location>
</feature>
<evidence type="ECO:0000313" key="4">
    <source>
        <dbReference type="Proteomes" id="UP000245768"/>
    </source>
</evidence>
<feature type="region of interest" description="Disordered" evidence="1">
    <location>
        <begin position="395"/>
        <end position="427"/>
    </location>
</feature>
<evidence type="ECO:0000313" key="3">
    <source>
        <dbReference type="EMBL" id="PWN90513.1"/>
    </source>
</evidence>
<feature type="region of interest" description="Disordered" evidence="1">
    <location>
        <begin position="692"/>
        <end position="764"/>
    </location>
</feature>
<feature type="compositionally biased region" description="Basic and acidic residues" evidence="1">
    <location>
        <begin position="692"/>
        <end position="703"/>
    </location>
</feature>